<comment type="caution">
    <text evidence="1">The sequence shown here is derived from an EMBL/GenBank/DDBJ whole genome shotgun (WGS) entry which is preliminary data.</text>
</comment>
<name>A0AA86QD39_9EUKA</name>
<evidence type="ECO:0000313" key="1">
    <source>
        <dbReference type="EMBL" id="CAI9957074.1"/>
    </source>
</evidence>
<dbReference type="EMBL" id="CATOUU010000883">
    <property type="protein sequence ID" value="CAI9957074.1"/>
    <property type="molecule type" value="Genomic_DNA"/>
</dbReference>
<dbReference type="AlphaFoldDB" id="A0AA86QD39"/>
<reference evidence="1" key="1">
    <citation type="submission" date="2023-06" db="EMBL/GenBank/DDBJ databases">
        <authorList>
            <person name="Kurt Z."/>
        </authorList>
    </citation>
    <scope>NUCLEOTIDE SEQUENCE</scope>
</reference>
<accession>A0AA86QD39</accession>
<dbReference type="EMBL" id="CAXDID020000531">
    <property type="protein sequence ID" value="CAL6100447.1"/>
    <property type="molecule type" value="Genomic_DNA"/>
</dbReference>
<evidence type="ECO:0000313" key="2">
    <source>
        <dbReference type="EMBL" id="CAL6100447.1"/>
    </source>
</evidence>
<evidence type="ECO:0000313" key="3">
    <source>
        <dbReference type="Proteomes" id="UP001642409"/>
    </source>
</evidence>
<protein>
    <submittedName>
        <fullName evidence="1">Uncharacterized protein</fullName>
    </submittedName>
</protein>
<keyword evidence="3" id="KW-1185">Reference proteome</keyword>
<organism evidence="1">
    <name type="scientific">Hexamita inflata</name>
    <dbReference type="NCBI Taxonomy" id="28002"/>
    <lineage>
        <taxon>Eukaryota</taxon>
        <taxon>Metamonada</taxon>
        <taxon>Diplomonadida</taxon>
        <taxon>Hexamitidae</taxon>
        <taxon>Hexamitinae</taxon>
        <taxon>Hexamita</taxon>
    </lineage>
</organism>
<dbReference type="Proteomes" id="UP001642409">
    <property type="component" value="Unassembled WGS sequence"/>
</dbReference>
<reference evidence="2 3" key="2">
    <citation type="submission" date="2024-07" db="EMBL/GenBank/DDBJ databases">
        <authorList>
            <person name="Akdeniz Z."/>
        </authorList>
    </citation>
    <scope>NUCLEOTIDE SEQUENCE [LARGE SCALE GENOMIC DNA]</scope>
</reference>
<gene>
    <name evidence="1" type="ORF">HINF_LOCUS44719</name>
    <name evidence="2" type="ORF">HINF_LOCUS70558</name>
</gene>
<proteinExistence type="predicted"/>
<dbReference type="Gene3D" id="2.160.20.110">
    <property type="match status" value="1"/>
</dbReference>
<sequence length="702" mass="77521">MLSVDKNISILNNSLQDSLNSLVEATNIVNTTLQSEISEYQDIIQQIQCIKQCGYNVVSGLCVQVDCTIIGQQNINGVCQCVVKNSIVAGGACVCPANSIIINNTCICQITGQIMLNGQCQCPTTGAFVIDGICTCGINSLNISNTCSCPINSTLQGGQCICNAINGQIIYQGSCQCSQNYYIFNDSCLVDYVINSTLVCFQPMLITQINLLKITNKISNMGNFYKGYVFSEQKVLQNAFIDISDNVYSQTVIPLFQSQSTFNNIKIQIGQQNVSQGQMLSNSNKITIRQLHIVSKRSSQIYVQQYFYVFQVSTNCMNITNFILNLNISHSIGNVTLVQNISGVADIYNYEILGQYYSSSTVSLIGLYVDNTNLNITNLNFMPINFNVGNYSSYFVSQVIQSQIIFARIAIILGQSDKAQIFNEIDSNWSNQFKFGCFITDSNSTSLRIQNIIYDCYQQYNTNYMIYAGQILGVVKNGLIYIDNVCFQQYASNTASMVQYFALIATTDQNISVHNSIITQTIVGYQYVFGIIGYCGGQQSDITNLQTTLNMIGTQAYGFLSPLFGQQYAKNCNITNIIINNSNVYSYTNAGGIIGVNCRSNVTIQNTTVQNSNFTCQNLGISSLIGYSVNSTINMNNSIVQRNIITGLTKFGIVVGFNDINNIFNIVSSQSIENYINDQTSLTQIQTNCSSLTNNWSATQCE</sequence>